<feature type="domain" description="Carrier" evidence="1">
    <location>
        <begin position="1"/>
        <end position="79"/>
    </location>
</feature>
<accession>A0A1T4UMI3</accession>
<keyword evidence="3" id="KW-1185">Reference proteome</keyword>
<dbReference type="PROSITE" id="PS50075">
    <property type="entry name" value="CARRIER"/>
    <property type="match status" value="1"/>
</dbReference>
<dbReference type="Gene3D" id="1.10.1200.10">
    <property type="entry name" value="ACP-like"/>
    <property type="match status" value="1"/>
</dbReference>
<proteinExistence type="predicted"/>
<dbReference type="SUPFAM" id="SSF47336">
    <property type="entry name" value="ACP-like"/>
    <property type="match status" value="1"/>
</dbReference>
<evidence type="ECO:0000259" key="1">
    <source>
        <dbReference type="PROSITE" id="PS50075"/>
    </source>
</evidence>
<dbReference type="Proteomes" id="UP000190162">
    <property type="component" value="Unassembled WGS sequence"/>
</dbReference>
<name>A0A1T4UMI3_9GAMM</name>
<dbReference type="Pfam" id="PF00550">
    <property type="entry name" value="PP-binding"/>
    <property type="match status" value="1"/>
</dbReference>
<reference evidence="3" key="1">
    <citation type="submission" date="2017-02" db="EMBL/GenBank/DDBJ databases">
        <authorList>
            <person name="Varghese N."/>
            <person name="Submissions S."/>
        </authorList>
    </citation>
    <scope>NUCLEOTIDE SEQUENCE [LARGE SCALE GENOMIC DNA]</scope>
    <source>
        <strain evidence="3">DSM 22720</strain>
    </source>
</reference>
<gene>
    <name evidence="2" type="ORF">SAMN02745132_02064</name>
</gene>
<evidence type="ECO:0000313" key="2">
    <source>
        <dbReference type="EMBL" id="SKA53972.1"/>
    </source>
</evidence>
<evidence type="ECO:0000313" key="3">
    <source>
        <dbReference type="Proteomes" id="UP000190162"/>
    </source>
</evidence>
<organism evidence="2 3">
    <name type="scientific">Enterovibrio nigricans DSM 22720</name>
    <dbReference type="NCBI Taxonomy" id="1121868"/>
    <lineage>
        <taxon>Bacteria</taxon>
        <taxon>Pseudomonadati</taxon>
        <taxon>Pseudomonadota</taxon>
        <taxon>Gammaproteobacteria</taxon>
        <taxon>Vibrionales</taxon>
        <taxon>Vibrionaceae</taxon>
        <taxon>Enterovibrio</taxon>
    </lineage>
</organism>
<dbReference type="InterPro" id="IPR036736">
    <property type="entry name" value="ACP-like_sf"/>
</dbReference>
<protein>
    <submittedName>
        <fullName evidence="2">Acyl carrier protein</fullName>
    </submittedName>
</protein>
<sequence length="85" mass="9839">MIFDIITKIISQIKNDPSLKNKVFPDSHIIDDLGLDSLDIIDFLLELEAEFNLQFDFEKIDFSIMQSMNALIAFIKAEQERCTVE</sequence>
<dbReference type="EMBL" id="FUXU01000021">
    <property type="protein sequence ID" value="SKA53972.1"/>
    <property type="molecule type" value="Genomic_DNA"/>
</dbReference>
<dbReference type="InterPro" id="IPR009081">
    <property type="entry name" value="PP-bd_ACP"/>
</dbReference>
<dbReference type="AlphaFoldDB" id="A0A1T4UMI3"/>
<dbReference type="RefSeq" id="WP_078752436.1">
    <property type="nucleotide sequence ID" value="NZ_FUXU01000021.1"/>
</dbReference>